<dbReference type="AlphaFoldDB" id="B3RNY0"/>
<dbReference type="GO" id="GO:0071805">
    <property type="term" value="P:potassium ion transmembrane transport"/>
    <property type="evidence" value="ECO:0000318"/>
    <property type="project" value="GO_Central"/>
</dbReference>
<protein>
    <recommendedName>
        <fullName evidence="9">Sodium/hydrogen exchanger</fullName>
    </recommendedName>
</protein>
<dbReference type="KEGG" id="tad:TRIADDRAFT_21607"/>
<name>B3RNY0_TRIAD</name>
<dbReference type="InParanoid" id="B3RNY0"/>
<keyword evidence="3 9" id="KW-0812">Transmembrane</keyword>
<dbReference type="PANTHER" id="PTHR10110">
    <property type="entry name" value="SODIUM/HYDROGEN EXCHANGER"/>
    <property type="match status" value="1"/>
</dbReference>
<dbReference type="GO" id="GO:0015385">
    <property type="term" value="F:sodium:proton antiporter activity"/>
    <property type="evidence" value="ECO:0000318"/>
    <property type="project" value="GO_Central"/>
</dbReference>
<dbReference type="PhylomeDB" id="B3RNY0"/>
<dbReference type="OMA" id="ATPPFWA"/>
<evidence type="ECO:0000256" key="4">
    <source>
        <dbReference type="ARBA" id="ARBA00022989"/>
    </source>
</evidence>
<feature type="transmembrane region" description="Helical" evidence="10">
    <location>
        <begin position="247"/>
        <end position="271"/>
    </location>
</feature>
<reference evidence="12 13" key="1">
    <citation type="journal article" date="2008" name="Nature">
        <title>The Trichoplax genome and the nature of placozoans.</title>
        <authorList>
            <person name="Srivastava M."/>
            <person name="Begovic E."/>
            <person name="Chapman J."/>
            <person name="Putnam N.H."/>
            <person name="Hellsten U."/>
            <person name="Kawashima T."/>
            <person name="Kuo A."/>
            <person name="Mitros T."/>
            <person name="Salamov A."/>
            <person name="Carpenter M.L."/>
            <person name="Signorovitch A.Y."/>
            <person name="Moreno M.A."/>
            <person name="Kamm K."/>
            <person name="Grimwood J."/>
            <person name="Schmutz J."/>
            <person name="Shapiro H."/>
            <person name="Grigoriev I.V."/>
            <person name="Buss L.W."/>
            <person name="Schierwater B."/>
            <person name="Dellaporta S.L."/>
            <person name="Rokhsar D.S."/>
        </authorList>
    </citation>
    <scope>NUCLEOTIDE SEQUENCE [LARGE SCALE GENOMIC DNA]</scope>
    <source>
        <strain evidence="12 13">Grell-BS-1999</strain>
    </source>
</reference>
<dbReference type="InterPro" id="IPR006153">
    <property type="entry name" value="Cation/H_exchanger_TM"/>
</dbReference>
<dbReference type="HOGENOM" id="CLU_005912_4_2_1"/>
<dbReference type="STRING" id="10228.B3RNY0"/>
<evidence type="ECO:0000256" key="7">
    <source>
        <dbReference type="ARBA" id="ARBA00023136"/>
    </source>
</evidence>
<keyword evidence="6 9" id="KW-0406">Ion transport</keyword>
<evidence type="ECO:0000256" key="9">
    <source>
        <dbReference type="RuleBase" id="RU003722"/>
    </source>
</evidence>
<feature type="transmembrane region" description="Helical" evidence="10">
    <location>
        <begin position="205"/>
        <end position="227"/>
    </location>
</feature>
<evidence type="ECO:0000259" key="11">
    <source>
        <dbReference type="Pfam" id="PF00999"/>
    </source>
</evidence>
<dbReference type="PRINTS" id="PR01084">
    <property type="entry name" value="NAHEXCHNGR"/>
</dbReference>
<evidence type="ECO:0000313" key="12">
    <source>
        <dbReference type="EMBL" id="EDV27538.1"/>
    </source>
</evidence>
<keyword evidence="7 10" id="KW-0472">Membrane</keyword>
<dbReference type="Pfam" id="PF00999">
    <property type="entry name" value="Na_H_Exchanger"/>
    <property type="match status" value="1"/>
</dbReference>
<evidence type="ECO:0000256" key="1">
    <source>
        <dbReference type="ARBA" id="ARBA00004141"/>
    </source>
</evidence>
<evidence type="ECO:0000313" key="13">
    <source>
        <dbReference type="Proteomes" id="UP000009022"/>
    </source>
</evidence>
<dbReference type="GeneID" id="6750587"/>
<keyword evidence="5" id="KW-0915">Sodium</keyword>
<feature type="transmembrane region" description="Helical" evidence="10">
    <location>
        <begin position="277"/>
        <end position="301"/>
    </location>
</feature>
<organism evidence="12 13">
    <name type="scientific">Trichoplax adhaerens</name>
    <name type="common">Trichoplax reptans</name>
    <dbReference type="NCBI Taxonomy" id="10228"/>
    <lineage>
        <taxon>Eukaryota</taxon>
        <taxon>Metazoa</taxon>
        <taxon>Placozoa</taxon>
        <taxon>Uniplacotomia</taxon>
        <taxon>Trichoplacea</taxon>
        <taxon>Trichoplacidae</taxon>
        <taxon>Trichoplax</taxon>
    </lineage>
</organism>
<feature type="transmembrane region" description="Helical" evidence="10">
    <location>
        <begin position="28"/>
        <end position="46"/>
    </location>
</feature>
<dbReference type="GO" id="GO:0015386">
    <property type="term" value="F:potassium:proton antiporter activity"/>
    <property type="evidence" value="ECO:0000318"/>
    <property type="project" value="GO_Central"/>
</dbReference>
<accession>B3RNY0</accession>
<keyword evidence="2 9" id="KW-0813">Transport</keyword>
<sequence>MLIVLGTIIGGMLFGIYGHSASIIYSSTTFFLFLLPQIVFEAGYFLPNRLFFDNIGTIILYAVVGTIFNTFTVGSSLYLMSTLGAINVEITLLHCLLFGSLISAVDPVAVLAVFEEVHVNDVLYILVFGESLVNGNKKIELFPLFKKYSHRVLLLKIALSVGSFFVASLAGTLIGIIVGFMSAFITKYTANVRVVEPMVIFAGGYIAYLVSEIFHFSSIMSIVFCAIAMKPYVEANISHKSHTTVKYFLKMLSSFSESLIFLFLGLVLITWNHYFNVSFIMFTLLFVAVYRFIGVYALTFLANRFGRMRKVTLLEQFIMAYGGIRGAISFSLSILINEKDVPLRNMFVTTTIIVVIFTVFLQGGTIKPLVNWLHITKSEKHRQTLNEATFDSMTGHIMAGIEEIAGTFGYNVVREKMNEWDNRYFRKWLMRE</sequence>
<dbReference type="InterPro" id="IPR018422">
    <property type="entry name" value="Cation/H_exchanger_CPA1"/>
</dbReference>
<evidence type="ECO:0000256" key="10">
    <source>
        <dbReference type="SAM" id="Phobius"/>
    </source>
</evidence>
<evidence type="ECO:0000256" key="6">
    <source>
        <dbReference type="ARBA" id="ARBA00023065"/>
    </source>
</evidence>
<feature type="non-terminal residue" evidence="12">
    <location>
        <position position="432"/>
    </location>
</feature>
<dbReference type="EMBL" id="DS985242">
    <property type="protein sequence ID" value="EDV27538.1"/>
    <property type="molecule type" value="Genomic_DNA"/>
</dbReference>
<feature type="transmembrane region" description="Helical" evidence="10">
    <location>
        <begin position="58"/>
        <end position="79"/>
    </location>
</feature>
<keyword evidence="9" id="KW-0050">Antiport</keyword>
<dbReference type="GO" id="GO:0005886">
    <property type="term" value="C:plasma membrane"/>
    <property type="evidence" value="ECO:0000318"/>
    <property type="project" value="GO_Central"/>
</dbReference>
<evidence type="ECO:0000256" key="2">
    <source>
        <dbReference type="ARBA" id="ARBA00022448"/>
    </source>
</evidence>
<feature type="transmembrane region" description="Helical" evidence="10">
    <location>
        <begin position="153"/>
        <end position="185"/>
    </location>
</feature>
<dbReference type="eggNOG" id="KOG1966">
    <property type="taxonomic scope" value="Eukaryota"/>
</dbReference>
<proteinExistence type="inferred from homology"/>
<keyword evidence="4 10" id="KW-1133">Transmembrane helix</keyword>
<dbReference type="OrthoDB" id="196264at2759"/>
<dbReference type="GO" id="GO:0051453">
    <property type="term" value="P:regulation of intracellular pH"/>
    <property type="evidence" value="ECO:0000318"/>
    <property type="project" value="GO_Central"/>
</dbReference>
<dbReference type="GO" id="GO:0098719">
    <property type="term" value="P:sodium ion import across plasma membrane"/>
    <property type="evidence" value="ECO:0000318"/>
    <property type="project" value="GO_Central"/>
</dbReference>
<keyword evidence="13" id="KW-1185">Reference proteome</keyword>
<feature type="transmembrane region" description="Helical" evidence="10">
    <location>
        <begin position="91"/>
        <end position="114"/>
    </location>
</feature>
<dbReference type="Gene3D" id="6.10.140.1330">
    <property type="match status" value="1"/>
</dbReference>
<dbReference type="Proteomes" id="UP000009022">
    <property type="component" value="Unassembled WGS sequence"/>
</dbReference>
<evidence type="ECO:0000256" key="3">
    <source>
        <dbReference type="ARBA" id="ARBA00022692"/>
    </source>
</evidence>
<evidence type="ECO:0000256" key="5">
    <source>
        <dbReference type="ARBA" id="ARBA00023053"/>
    </source>
</evidence>
<keyword evidence="8 9" id="KW-0739">Sodium transport</keyword>
<dbReference type="PANTHER" id="PTHR10110:SF98">
    <property type="entry name" value="SODIUM_HYDROGEN EXCHANGER"/>
    <property type="match status" value="1"/>
</dbReference>
<dbReference type="CTD" id="6750587"/>
<evidence type="ECO:0000256" key="8">
    <source>
        <dbReference type="ARBA" id="ARBA00023201"/>
    </source>
</evidence>
<comment type="subcellular location">
    <subcellularLocation>
        <location evidence="1">Membrane</location>
        <topology evidence="1">Multi-pass membrane protein</topology>
    </subcellularLocation>
</comment>
<dbReference type="NCBIfam" id="TIGR00840">
    <property type="entry name" value="b_cpa1"/>
    <property type="match status" value="1"/>
</dbReference>
<dbReference type="FunCoup" id="B3RNY0">
    <property type="interactions" value="623"/>
</dbReference>
<gene>
    <name evidence="12" type="ORF">TRIADDRAFT_21607</name>
</gene>
<dbReference type="InterPro" id="IPR004709">
    <property type="entry name" value="NaH_exchanger"/>
</dbReference>
<dbReference type="RefSeq" id="XP_002109372.1">
    <property type="nucleotide sequence ID" value="XM_002109336.1"/>
</dbReference>
<feature type="transmembrane region" description="Helical" evidence="10">
    <location>
        <begin position="313"/>
        <end position="336"/>
    </location>
</feature>
<comment type="similarity">
    <text evidence="9">Belongs to the monovalent cation:proton antiporter 1 (CPA1) transporter (TC 2.A.36) family.</text>
</comment>
<feature type="domain" description="Cation/H+ exchanger transmembrane" evidence="11">
    <location>
        <begin position="2"/>
        <end position="372"/>
    </location>
</feature>